<evidence type="ECO:0000313" key="2">
    <source>
        <dbReference type="Proteomes" id="UP001151079"/>
    </source>
</evidence>
<keyword evidence="2" id="KW-1185">Reference proteome</keyword>
<proteinExistence type="predicted"/>
<evidence type="ECO:0000313" key="1">
    <source>
        <dbReference type="EMBL" id="MCV9929745.1"/>
    </source>
</evidence>
<protein>
    <submittedName>
        <fullName evidence="1">Uncharacterized protein</fullName>
    </submittedName>
</protein>
<reference evidence="1" key="1">
    <citation type="submission" date="2022-10" db="EMBL/GenBank/DDBJ databases">
        <title>Two novel species of Flavobacterium.</title>
        <authorList>
            <person name="Liu Q."/>
            <person name="Xin Y.-H."/>
        </authorList>
    </citation>
    <scope>NUCLEOTIDE SEQUENCE</scope>
    <source>
        <strain evidence="1">LS1R49</strain>
    </source>
</reference>
<comment type="caution">
    <text evidence="1">The sequence shown here is derived from an EMBL/GenBank/DDBJ whole genome shotgun (WGS) entry which is preliminary data.</text>
</comment>
<dbReference type="RefSeq" id="WP_264207831.1">
    <property type="nucleotide sequence ID" value="NZ_JAOZEW010000023.1"/>
</dbReference>
<dbReference type="Proteomes" id="UP001151079">
    <property type="component" value="Unassembled WGS sequence"/>
</dbReference>
<name>A0A9X2ZI32_9FLAO</name>
<accession>A0A9X2ZI32</accession>
<sequence length="138" mass="15518">MNVVKYQIEDNSNEINISVNIITADGALVTADVDLYINDKKSLKGESKNGEHYIGKSSLGIAKELTNGLLLIEADIDLKLIEESFWEDCFKNLSIKYFLNGGKVDKSFELVPEDIKYKSDLGGTIKTKKYFFLKQVKS</sequence>
<dbReference type="AlphaFoldDB" id="A0A9X2ZI32"/>
<gene>
    <name evidence="1" type="ORF">OIU83_18940</name>
</gene>
<dbReference type="EMBL" id="JAOZEW010000023">
    <property type="protein sequence ID" value="MCV9929745.1"/>
    <property type="molecule type" value="Genomic_DNA"/>
</dbReference>
<organism evidence="1 2">
    <name type="scientific">Flavobacterium shii</name>
    <dbReference type="NCBI Taxonomy" id="2987687"/>
    <lineage>
        <taxon>Bacteria</taxon>
        <taxon>Pseudomonadati</taxon>
        <taxon>Bacteroidota</taxon>
        <taxon>Flavobacteriia</taxon>
        <taxon>Flavobacteriales</taxon>
        <taxon>Flavobacteriaceae</taxon>
        <taxon>Flavobacterium</taxon>
    </lineage>
</organism>